<dbReference type="Proteomes" id="UP000238565">
    <property type="component" value="Unassembled WGS sequence"/>
</dbReference>
<feature type="region of interest" description="Disordered" evidence="1">
    <location>
        <begin position="153"/>
        <end position="174"/>
    </location>
</feature>
<feature type="compositionally biased region" description="Low complexity" evidence="1">
    <location>
        <begin position="119"/>
        <end position="129"/>
    </location>
</feature>
<comment type="caution">
    <text evidence="3">The sequence shown here is derived from an EMBL/GenBank/DDBJ whole genome shotgun (WGS) entry which is preliminary data.</text>
</comment>
<evidence type="ECO:0000256" key="1">
    <source>
        <dbReference type="SAM" id="MobiDB-lite"/>
    </source>
</evidence>
<feature type="region of interest" description="Disordered" evidence="1">
    <location>
        <begin position="107"/>
        <end position="137"/>
    </location>
</feature>
<sequence>MKKIDFKQRKYVLPLLALPFLLLFVYVGAQFTKEDTSEKDQPKELSLSLGETQDSIMTKNDAYDAFFKKDDNRTMLEGLDKEEDSLYNYDDQLSLAQKRKIDSLKAVSSRQNQYREKGNPSSYYSPNSSQREDKDYQRSSEIIRMLNAKSYGKQENGFDSESQKAPSKNEPQDPVKYLKQQMLVMDSLEKARDPEYQSKLAAEQRLKTSKEKMDEFLNSTFNVSKSGINNDFNAFYKEKENSFIKAVIDENNKGFLGSRIRFRLLEDIFISNRKISKGSILYGQISGFSMQRVDLTIVSVFTKGEIFPVNLSIYDVDGMKGLYVPQSVFRDMIREMGSNSVQGTQMDMGGQGFFTSLGSKLFTSTSKSLANLIKTNKAKLKYNSYVFLIDEKQLKDSQNQQKNKK</sequence>
<evidence type="ECO:0000313" key="3">
    <source>
        <dbReference type="EMBL" id="PPZ90995.1"/>
    </source>
</evidence>
<dbReference type="InterPro" id="IPR055407">
    <property type="entry name" value="TraM_C"/>
</dbReference>
<feature type="compositionally biased region" description="Polar residues" evidence="1">
    <location>
        <begin position="157"/>
        <end position="166"/>
    </location>
</feature>
<protein>
    <submittedName>
        <fullName evidence="3">Conjugal transfer protein TraM</fullName>
    </submittedName>
</protein>
<dbReference type="EMBL" id="PTPZ01000006">
    <property type="protein sequence ID" value="PPZ90995.1"/>
    <property type="molecule type" value="Genomic_DNA"/>
</dbReference>
<accession>A0A2S7I3D7</accession>
<evidence type="ECO:0000259" key="2">
    <source>
        <dbReference type="Pfam" id="PF12508"/>
    </source>
</evidence>
<dbReference type="RefSeq" id="WP_104794005.1">
    <property type="nucleotide sequence ID" value="NZ_PTPZ01000006.1"/>
</dbReference>
<evidence type="ECO:0000313" key="4">
    <source>
        <dbReference type="Proteomes" id="UP000238565"/>
    </source>
</evidence>
<organism evidence="3 4">
    <name type="scientific">Cloacibacterium normanense</name>
    <dbReference type="NCBI Taxonomy" id="237258"/>
    <lineage>
        <taxon>Bacteria</taxon>
        <taxon>Pseudomonadati</taxon>
        <taxon>Bacteroidota</taxon>
        <taxon>Flavobacteriia</taxon>
        <taxon>Flavobacteriales</taxon>
        <taxon>Weeksellaceae</taxon>
    </lineage>
</organism>
<proteinExistence type="predicted"/>
<reference evidence="3 4" key="1">
    <citation type="submission" date="2018-02" db="EMBL/GenBank/DDBJ databases">
        <title>Draft genome sequence of bacterial isolates from marine environment.</title>
        <authorList>
            <person name="Singh S.K."/>
            <person name="Hill R."/>
            <person name="Major S."/>
            <person name="Cai H."/>
            <person name="Li Y."/>
        </authorList>
    </citation>
    <scope>NUCLEOTIDE SEQUENCE [LARGE SCALE GENOMIC DNA]</scope>
    <source>
        <strain evidence="3 4">IMET F</strain>
    </source>
</reference>
<dbReference type="Pfam" id="PF12508">
    <property type="entry name" value="Transposon_TraM"/>
    <property type="match status" value="1"/>
</dbReference>
<dbReference type="AlphaFoldDB" id="A0A2S7I3D7"/>
<gene>
    <name evidence="3" type="ORF">C3729_09955</name>
</gene>
<name>A0A2S7I3D7_9FLAO</name>
<feature type="domain" description="Conjugative transposon TraM C-terminal" evidence="2">
    <location>
        <begin position="244"/>
        <end position="388"/>
    </location>
</feature>